<protein>
    <recommendedName>
        <fullName evidence="2">BD-FAE-like domain-containing protein</fullName>
    </recommendedName>
</protein>
<dbReference type="Proteomes" id="UP000612362">
    <property type="component" value="Unassembled WGS sequence"/>
</dbReference>
<dbReference type="InterPro" id="IPR050300">
    <property type="entry name" value="GDXG_lipolytic_enzyme"/>
</dbReference>
<accession>A0A8J3MVI9</accession>
<evidence type="ECO:0000256" key="1">
    <source>
        <dbReference type="ARBA" id="ARBA00022801"/>
    </source>
</evidence>
<keyword evidence="4" id="KW-1185">Reference proteome</keyword>
<organism evidence="3 4">
    <name type="scientific">Ktedonospora formicarum</name>
    <dbReference type="NCBI Taxonomy" id="2778364"/>
    <lineage>
        <taxon>Bacteria</taxon>
        <taxon>Bacillati</taxon>
        <taxon>Chloroflexota</taxon>
        <taxon>Ktedonobacteria</taxon>
        <taxon>Ktedonobacterales</taxon>
        <taxon>Ktedonobacteraceae</taxon>
        <taxon>Ktedonospora</taxon>
    </lineage>
</organism>
<keyword evidence="1" id="KW-0378">Hydrolase</keyword>
<evidence type="ECO:0000313" key="4">
    <source>
        <dbReference type="Proteomes" id="UP000612362"/>
    </source>
</evidence>
<gene>
    <name evidence="3" type="ORF">KSX_58760</name>
</gene>
<dbReference type="PANTHER" id="PTHR48081">
    <property type="entry name" value="AB HYDROLASE SUPERFAMILY PROTEIN C4A8.06C"/>
    <property type="match status" value="1"/>
</dbReference>
<dbReference type="EMBL" id="BNJF01000003">
    <property type="protein sequence ID" value="GHO47713.1"/>
    <property type="molecule type" value="Genomic_DNA"/>
</dbReference>
<dbReference type="GO" id="GO:0016787">
    <property type="term" value="F:hydrolase activity"/>
    <property type="evidence" value="ECO:0007669"/>
    <property type="project" value="UniProtKB-KW"/>
</dbReference>
<dbReference type="Pfam" id="PF20434">
    <property type="entry name" value="BD-FAE"/>
    <property type="match status" value="1"/>
</dbReference>
<dbReference type="InterPro" id="IPR029058">
    <property type="entry name" value="AB_hydrolase_fold"/>
</dbReference>
<sequence length="289" mass="32211">MLFQSDRVYGTGSGRDLRLDLFLPDPQKSLRTVVLQFHGGGWRMGNRQMMHVHAEKLSSLGFTCCAVEYRLVQEAPWPAQLHDVKTAIRWARAHAETLGIDAHRIVLQGYSAGAHLALITAGTPNWREFEGEGGSPSHSTQVAAVMAVYPPTEFFVDPQEVVFGNQYPPEDKGEWDRHKRSQEGFPSWVLLGPNASPEDIRQASPFTYLSPAFPPTLLLHGTADVHVPHPPTVRFYQQLVELGVKSDLHLYSGQSHGFDLLNGFQQVIQEEAALFFRRIVSSTEGAETV</sequence>
<proteinExistence type="predicted"/>
<comment type="caution">
    <text evidence="3">The sequence shown here is derived from an EMBL/GenBank/DDBJ whole genome shotgun (WGS) entry which is preliminary data.</text>
</comment>
<name>A0A8J3MVI9_9CHLR</name>
<dbReference type="InterPro" id="IPR049492">
    <property type="entry name" value="BD-FAE-like_dom"/>
</dbReference>
<evidence type="ECO:0000259" key="2">
    <source>
        <dbReference type="Pfam" id="PF20434"/>
    </source>
</evidence>
<reference evidence="3" key="1">
    <citation type="submission" date="2020-10" db="EMBL/GenBank/DDBJ databases">
        <title>Taxonomic study of unclassified bacteria belonging to the class Ktedonobacteria.</title>
        <authorList>
            <person name="Yabe S."/>
            <person name="Wang C.M."/>
            <person name="Zheng Y."/>
            <person name="Sakai Y."/>
            <person name="Cavaletti L."/>
            <person name="Monciardini P."/>
            <person name="Donadio S."/>
        </authorList>
    </citation>
    <scope>NUCLEOTIDE SEQUENCE</scope>
    <source>
        <strain evidence="3">SOSP1-1</strain>
    </source>
</reference>
<dbReference type="AlphaFoldDB" id="A0A8J3MVI9"/>
<dbReference type="PANTHER" id="PTHR48081:SF13">
    <property type="entry name" value="ALPHA_BETA HYDROLASE"/>
    <property type="match status" value="1"/>
</dbReference>
<dbReference type="Gene3D" id="3.40.50.1820">
    <property type="entry name" value="alpha/beta hydrolase"/>
    <property type="match status" value="1"/>
</dbReference>
<evidence type="ECO:0000313" key="3">
    <source>
        <dbReference type="EMBL" id="GHO47713.1"/>
    </source>
</evidence>
<dbReference type="SUPFAM" id="SSF53474">
    <property type="entry name" value="alpha/beta-Hydrolases"/>
    <property type="match status" value="1"/>
</dbReference>
<feature type="domain" description="BD-FAE-like" evidence="2">
    <location>
        <begin position="19"/>
        <end position="239"/>
    </location>
</feature>
<dbReference type="RefSeq" id="WP_220196955.1">
    <property type="nucleotide sequence ID" value="NZ_BNJF01000003.1"/>
</dbReference>